<dbReference type="Pfam" id="PF07228">
    <property type="entry name" value="SpoIIE"/>
    <property type="match status" value="1"/>
</dbReference>
<proteinExistence type="predicted"/>
<dbReference type="InterPro" id="IPR001932">
    <property type="entry name" value="PPM-type_phosphatase-like_dom"/>
</dbReference>
<dbReference type="PANTHER" id="PTHR43156">
    <property type="entry name" value="STAGE II SPORULATION PROTEIN E-RELATED"/>
    <property type="match status" value="1"/>
</dbReference>
<comment type="caution">
    <text evidence="3">The sequence shown here is derived from an EMBL/GenBank/DDBJ whole genome shotgun (WGS) entry which is preliminary data.</text>
</comment>
<dbReference type="AlphaFoldDB" id="A0A4R1KBX0"/>
<evidence type="ECO:0000313" key="3">
    <source>
        <dbReference type="EMBL" id="TCK62005.1"/>
    </source>
</evidence>
<evidence type="ECO:0000259" key="2">
    <source>
        <dbReference type="PROSITE" id="PS51746"/>
    </source>
</evidence>
<gene>
    <name evidence="3" type="ORF">C8D98_0513</name>
</gene>
<name>A0A4R1KBX0_9BACT</name>
<organism evidence="3 4">
    <name type="scientific">Seleniivibrio woodruffii</name>
    <dbReference type="NCBI Taxonomy" id="1078050"/>
    <lineage>
        <taxon>Bacteria</taxon>
        <taxon>Pseudomonadati</taxon>
        <taxon>Deferribacterota</taxon>
        <taxon>Deferribacteres</taxon>
        <taxon>Deferribacterales</taxon>
        <taxon>Geovibrionaceae</taxon>
        <taxon>Seleniivibrio</taxon>
    </lineage>
</organism>
<sequence>MILPRKLLDAIFAPGVREFYHALKEYLDGAGFVPFTIWQVDMSICTPLMGEYKNAEGRYDIHDLGFNEDGSSDGSRVLEFFDERIEVCATVFFSHMGVIYGAVTFHAKPEHKMFYELDSFSGYIGQRISELMAREKNINVYVDYQKKIEFVKQSSRILRAVELDEVVAMALTFFMDVFSAEAGCVLHNGEFKGFGVEEGDIRNNIRIGNHGAYAYVMGLDYTEFIEDRIDCSKFNIENIFIIYEETKNIRILLFNIHFDIIPDKEFSELVSSIVSTAVENAVYHQRMTKLKVQESEMAVTGDILNKFVSKEVSADCGIKLRGINRPARAAGGDYMAVKETDKGLFFCVADVCGKGYSAAVFTVVLSVFTENAALFSGEAALDRLAGSLNTFLLGKNFGDRFITAFFGYIDRADLTLKYISCGHEPVMHISETADNRIVSDFLPIGLMEENYSVKSVQLKKEDILFLYTDGLTEYMNEDNLTNKVKQLAKSEPDNILDVLYEDMVLDRDSQRDDFTCMIIRI</sequence>
<dbReference type="PANTHER" id="PTHR43156:SF2">
    <property type="entry name" value="STAGE II SPORULATION PROTEIN E"/>
    <property type="match status" value="1"/>
</dbReference>
<keyword evidence="1" id="KW-0378">Hydrolase</keyword>
<dbReference type="PROSITE" id="PS51746">
    <property type="entry name" value="PPM_2"/>
    <property type="match status" value="1"/>
</dbReference>
<accession>A0A4R1KBX0</accession>
<dbReference type="RefSeq" id="WP_132871733.1">
    <property type="nucleotide sequence ID" value="NZ_JAJUHT010000002.1"/>
</dbReference>
<dbReference type="SMART" id="SM00331">
    <property type="entry name" value="PP2C_SIG"/>
    <property type="match status" value="1"/>
</dbReference>
<dbReference type="Gene3D" id="3.60.40.10">
    <property type="entry name" value="PPM-type phosphatase domain"/>
    <property type="match status" value="1"/>
</dbReference>
<reference evidence="3 4" key="1">
    <citation type="submission" date="2019-03" db="EMBL/GenBank/DDBJ databases">
        <title>Genomic Encyclopedia of Type Strains, Phase IV (KMG-IV): sequencing the most valuable type-strain genomes for metagenomic binning, comparative biology and taxonomic classification.</title>
        <authorList>
            <person name="Goeker M."/>
        </authorList>
    </citation>
    <scope>NUCLEOTIDE SEQUENCE [LARGE SCALE GENOMIC DNA]</scope>
    <source>
        <strain evidence="3 4">DSM 24984</strain>
    </source>
</reference>
<dbReference type="InterPro" id="IPR052016">
    <property type="entry name" value="Bact_Sigma-Reg"/>
</dbReference>
<feature type="domain" description="PPM-type phosphatase" evidence="2">
    <location>
        <begin position="317"/>
        <end position="521"/>
    </location>
</feature>
<dbReference type="SUPFAM" id="SSF81606">
    <property type="entry name" value="PP2C-like"/>
    <property type="match status" value="1"/>
</dbReference>
<dbReference type="GO" id="GO:0016791">
    <property type="term" value="F:phosphatase activity"/>
    <property type="evidence" value="ECO:0007669"/>
    <property type="project" value="TreeGrafter"/>
</dbReference>
<dbReference type="EMBL" id="SMGG01000003">
    <property type="protein sequence ID" value="TCK62005.1"/>
    <property type="molecule type" value="Genomic_DNA"/>
</dbReference>
<protein>
    <submittedName>
        <fullName evidence="3">Serine phosphatase RsbU (Regulator of sigma subunit)</fullName>
    </submittedName>
</protein>
<dbReference type="Proteomes" id="UP000294614">
    <property type="component" value="Unassembled WGS sequence"/>
</dbReference>
<keyword evidence="4" id="KW-1185">Reference proteome</keyword>
<evidence type="ECO:0000313" key="4">
    <source>
        <dbReference type="Proteomes" id="UP000294614"/>
    </source>
</evidence>
<dbReference type="InterPro" id="IPR036457">
    <property type="entry name" value="PPM-type-like_dom_sf"/>
</dbReference>
<evidence type="ECO:0000256" key="1">
    <source>
        <dbReference type="ARBA" id="ARBA00022801"/>
    </source>
</evidence>
<dbReference type="OrthoDB" id="9802500at2"/>